<dbReference type="Proteomes" id="UP001159364">
    <property type="component" value="Linkage Group LG12"/>
</dbReference>
<proteinExistence type="predicted"/>
<comment type="caution">
    <text evidence="3">The sequence shown here is derived from an EMBL/GenBank/DDBJ whole genome shotgun (WGS) entry which is preliminary data.</text>
</comment>
<keyword evidence="4" id="KW-1185">Reference proteome</keyword>
<evidence type="ECO:0000256" key="1">
    <source>
        <dbReference type="ARBA" id="ARBA00022679"/>
    </source>
</evidence>
<evidence type="ECO:0000313" key="3">
    <source>
        <dbReference type="EMBL" id="KAJ8748322.1"/>
    </source>
</evidence>
<keyword evidence="1" id="KW-0808">Transferase</keyword>
<gene>
    <name evidence="3" type="ORF">K2173_001741</name>
</gene>
<evidence type="ECO:0000256" key="2">
    <source>
        <dbReference type="ARBA" id="ARBA00023315"/>
    </source>
</evidence>
<dbReference type="EMBL" id="JAIWQS010000012">
    <property type="protein sequence ID" value="KAJ8748322.1"/>
    <property type="molecule type" value="Genomic_DNA"/>
</dbReference>
<dbReference type="GO" id="GO:0016747">
    <property type="term" value="F:acyltransferase activity, transferring groups other than amino-acyl groups"/>
    <property type="evidence" value="ECO:0007669"/>
    <property type="project" value="UniProtKB-ARBA"/>
</dbReference>
<dbReference type="InterPro" id="IPR051504">
    <property type="entry name" value="Plant_metabolite_acyltrans"/>
</dbReference>
<dbReference type="InterPro" id="IPR023213">
    <property type="entry name" value="CAT-like_dom_sf"/>
</dbReference>
<keyword evidence="2" id="KW-0012">Acyltransferase</keyword>
<evidence type="ECO:0000313" key="4">
    <source>
        <dbReference type="Proteomes" id="UP001159364"/>
    </source>
</evidence>
<name>A0AAV8S879_9ROSI</name>
<dbReference type="Gene3D" id="3.30.559.10">
    <property type="entry name" value="Chloramphenicol acetyltransferase-like domain"/>
    <property type="match status" value="2"/>
</dbReference>
<dbReference type="Pfam" id="PF02458">
    <property type="entry name" value="Transferase"/>
    <property type="match status" value="1"/>
</dbReference>
<dbReference type="AlphaFoldDB" id="A0AAV8S879"/>
<organism evidence="3 4">
    <name type="scientific">Erythroxylum novogranatense</name>
    <dbReference type="NCBI Taxonomy" id="1862640"/>
    <lineage>
        <taxon>Eukaryota</taxon>
        <taxon>Viridiplantae</taxon>
        <taxon>Streptophyta</taxon>
        <taxon>Embryophyta</taxon>
        <taxon>Tracheophyta</taxon>
        <taxon>Spermatophyta</taxon>
        <taxon>Magnoliopsida</taxon>
        <taxon>eudicotyledons</taxon>
        <taxon>Gunneridae</taxon>
        <taxon>Pentapetalae</taxon>
        <taxon>rosids</taxon>
        <taxon>fabids</taxon>
        <taxon>Malpighiales</taxon>
        <taxon>Erythroxylaceae</taxon>
        <taxon>Erythroxylum</taxon>
    </lineage>
</organism>
<reference evidence="3 4" key="1">
    <citation type="submission" date="2021-09" db="EMBL/GenBank/DDBJ databases">
        <title>Genomic insights and catalytic innovation underlie evolution of tropane alkaloids biosynthesis.</title>
        <authorList>
            <person name="Wang Y.-J."/>
            <person name="Tian T."/>
            <person name="Huang J.-P."/>
            <person name="Huang S.-X."/>
        </authorList>
    </citation>
    <scope>NUCLEOTIDE SEQUENCE [LARGE SCALE GENOMIC DNA]</scope>
    <source>
        <strain evidence="3">KIB-2018</strain>
        <tissue evidence="3">Leaf</tissue>
    </source>
</reference>
<sequence length="463" mass="51138">MAPSHPLKVLEHFQISPSPSSAAPTNSLALSCLDIPWLLCVPLQRLFFYDFPHPTLHFMNNILPSLKASLSLTLHHFFPLAATLISPPLPHKPYIVASEGDSVPFTVAESNLDFNELIADHVKDVTELHPFVPKLSAARETSYGTCLGPLLALQITLFPNSGLCIGIQFNHVAADGVSINHFMKFWASVFRAGGDMTHLETSLPSHDRTVIKDPCQLESIYLKDVNDIRMSLSNQNMSSNDEPVLLDKVRATFVIGQQCIQRLKDWVTSRCKDCNNQARQHLSTFAVTCAILWVSLVKLQQNGLDNDRMCHFCFLANCRNRLETNVPANYFGNCLAICQAALKKRELLGENGVAIAASAIGNKIKELEKGALLGAEKWLSTYTKLTKEDSLITVAGSPKLRVYDTDFGWGRPQKSEVVHIDVSGSISLSESRDGGGGIEIGLALTRTEMEVFAAVFEEHLKHF</sequence>
<dbReference type="PANTHER" id="PTHR31625">
    <property type="match status" value="1"/>
</dbReference>
<accession>A0AAV8S879</accession>
<protein>
    <submittedName>
        <fullName evidence="3">Uncharacterized protein</fullName>
    </submittedName>
</protein>